<dbReference type="Proteomes" id="UP000053097">
    <property type="component" value="Unassembled WGS sequence"/>
</dbReference>
<feature type="non-terminal residue" evidence="1">
    <location>
        <position position="1"/>
    </location>
</feature>
<name>A0A026WL64_OOCBI</name>
<reference evidence="1 2" key="1">
    <citation type="journal article" date="2014" name="Curr. Biol.">
        <title>The genome of the clonal raider ant Cerapachys biroi.</title>
        <authorList>
            <person name="Oxley P.R."/>
            <person name="Ji L."/>
            <person name="Fetter-Pruneda I."/>
            <person name="McKenzie S.K."/>
            <person name="Li C."/>
            <person name="Hu H."/>
            <person name="Zhang G."/>
            <person name="Kronauer D.J."/>
        </authorList>
    </citation>
    <scope>NUCLEOTIDE SEQUENCE [LARGE SCALE GENOMIC DNA]</scope>
</reference>
<gene>
    <name evidence="1" type="ORF">X777_03026</name>
</gene>
<accession>A0A026WL64</accession>
<keyword evidence="2" id="KW-1185">Reference proteome</keyword>
<organism evidence="1 2">
    <name type="scientific">Ooceraea biroi</name>
    <name type="common">Clonal raider ant</name>
    <name type="synonym">Cerapachys biroi</name>
    <dbReference type="NCBI Taxonomy" id="2015173"/>
    <lineage>
        <taxon>Eukaryota</taxon>
        <taxon>Metazoa</taxon>
        <taxon>Ecdysozoa</taxon>
        <taxon>Arthropoda</taxon>
        <taxon>Hexapoda</taxon>
        <taxon>Insecta</taxon>
        <taxon>Pterygota</taxon>
        <taxon>Neoptera</taxon>
        <taxon>Endopterygota</taxon>
        <taxon>Hymenoptera</taxon>
        <taxon>Apocrita</taxon>
        <taxon>Aculeata</taxon>
        <taxon>Formicoidea</taxon>
        <taxon>Formicidae</taxon>
        <taxon>Dorylinae</taxon>
        <taxon>Ooceraea</taxon>
    </lineage>
</organism>
<dbReference type="EMBL" id="KK107167">
    <property type="protein sequence ID" value="EZA56406.1"/>
    <property type="molecule type" value="Genomic_DNA"/>
</dbReference>
<protein>
    <submittedName>
        <fullName evidence="1">Uncharacterized protein</fullName>
    </submittedName>
</protein>
<sequence length="153" mass="16507">CSRDDSGPVVTPQIAAEIFLEVAGTRVGNTPTQLGHVEAHDAGSDVVPVLGTGEVRQILQRAGDHHVQIDINPAVFPESQLSSCLMISRVLFENSDLLTNSRYTVIVGFIRAADSTAQACRAFRTRPSSPKQEVSWKKMFLPGTGLSSSEARM</sequence>
<evidence type="ECO:0000313" key="2">
    <source>
        <dbReference type="Proteomes" id="UP000053097"/>
    </source>
</evidence>
<dbReference type="AlphaFoldDB" id="A0A026WL64"/>
<proteinExistence type="predicted"/>
<evidence type="ECO:0000313" key="1">
    <source>
        <dbReference type="EMBL" id="EZA56406.1"/>
    </source>
</evidence>